<keyword evidence="2" id="KW-1185">Reference proteome</keyword>
<dbReference type="Proteomes" id="UP000189941">
    <property type="component" value="Unassembled WGS sequence"/>
</dbReference>
<dbReference type="AlphaFoldDB" id="A0A1T4LAX3"/>
<evidence type="ECO:0000313" key="1">
    <source>
        <dbReference type="EMBL" id="SJZ51637.1"/>
    </source>
</evidence>
<accession>A0A1T4LAX3</accession>
<evidence type="ECO:0000313" key="2">
    <source>
        <dbReference type="Proteomes" id="UP000189941"/>
    </source>
</evidence>
<dbReference type="EMBL" id="FUWO01000007">
    <property type="protein sequence ID" value="SJZ51637.1"/>
    <property type="molecule type" value="Genomic_DNA"/>
</dbReference>
<dbReference type="RefSeq" id="WP_159443865.1">
    <property type="nucleotide sequence ID" value="NZ_FUWO01000007.1"/>
</dbReference>
<gene>
    <name evidence="1" type="ORF">SAMN02746011_01019</name>
</gene>
<reference evidence="2" key="1">
    <citation type="submission" date="2017-02" db="EMBL/GenBank/DDBJ databases">
        <authorList>
            <person name="Varghese N."/>
            <person name="Submissions S."/>
        </authorList>
    </citation>
    <scope>NUCLEOTIDE SEQUENCE [LARGE SCALE GENOMIC DNA]</scope>
    <source>
        <strain evidence="2">DSM 15739</strain>
    </source>
</reference>
<sequence length="50" mass="5748">MKKEATIKIGEETYSMPLPKFGEIVIKFNNGDLVLMEHKETIKPTIIDKK</sequence>
<protein>
    <submittedName>
        <fullName evidence="1">Uncharacterized protein</fullName>
    </submittedName>
</protein>
<proteinExistence type="predicted"/>
<dbReference type="STRING" id="1121925.SAMN02746011_01019"/>
<name>A0A1T4LAX3_9LACT</name>
<organism evidence="1 2">
    <name type="scientific">Globicatella sulfidifaciens DSM 15739</name>
    <dbReference type="NCBI Taxonomy" id="1121925"/>
    <lineage>
        <taxon>Bacteria</taxon>
        <taxon>Bacillati</taxon>
        <taxon>Bacillota</taxon>
        <taxon>Bacilli</taxon>
        <taxon>Lactobacillales</taxon>
        <taxon>Aerococcaceae</taxon>
        <taxon>Globicatella</taxon>
    </lineage>
</organism>